<keyword evidence="3" id="KW-1185">Reference proteome</keyword>
<name>A0A6A6E144_9PEZI</name>
<evidence type="ECO:0000256" key="1">
    <source>
        <dbReference type="SAM" id="MobiDB-lite"/>
    </source>
</evidence>
<feature type="region of interest" description="Disordered" evidence="1">
    <location>
        <begin position="276"/>
        <end position="301"/>
    </location>
</feature>
<evidence type="ECO:0000313" key="3">
    <source>
        <dbReference type="Proteomes" id="UP000800200"/>
    </source>
</evidence>
<reference evidence="2" key="1">
    <citation type="journal article" date="2020" name="Stud. Mycol.">
        <title>101 Dothideomycetes genomes: a test case for predicting lifestyles and emergence of pathogens.</title>
        <authorList>
            <person name="Haridas S."/>
            <person name="Albert R."/>
            <person name="Binder M."/>
            <person name="Bloem J."/>
            <person name="Labutti K."/>
            <person name="Salamov A."/>
            <person name="Andreopoulos B."/>
            <person name="Baker S."/>
            <person name="Barry K."/>
            <person name="Bills G."/>
            <person name="Bluhm B."/>
            <person name="Cannon C."/>
            <person name="Castanera R."/>
            <person name="Culley D."/>
            <person name="Daum C."/>
            <person name="Ezra D."/>
            <person name="Gonzalez J."/>
            <person name="Henrissat B."/>
            <person name="Kuo A."/>
            <person name="Liang C."/>
            <person name="Lipzen A."/>
            <person name="Lutzoni F."/>
            <person name="Magnuson J."/>
            <person name="Mondo S."/>
            <person name="Nolan M."/>
            <person name="Ohm R."/>
            <person name="Pangilinan J."/>
            <person name="Park H.-J."/>
            <person name="Ramirez L."/>
            <person name="Alfaro M."/>
            <person name="Sun H."/>
            <person name="Tritt A."/>
            <person name="Yoshinaga Y."/>
            <person name="Zwiers L.-H."/>
            <person name="Turgeon B."/>
            <person name="Goodwin S."/>
            <person name="Spatafora J."/>
            <person name="Crous P."/>
            <person name="Grigoriev I."/>
        </authorList>
    </citation>
    <scope>NUCLEOTIDE SEQUENCE</scope>
    <source>
        <strain evidence="2">CBS 207.26</strain>
    </source>
</reference>
<feature type="region of interest" description="Disordered" evidence="1">
    <location>
        <begin position="86"/>
        <end position="107"/>
    </location>
</feature>
<feature type="compositionally biased region" description="Low complexity" evidence="1">
    <location>
        <begin position="30"/>
        <end position="46"/>
    </location>
</feature>
<protein>
    <submittedName>
        <fullName evidence="2">Uncharacterized protein</fullName>
    </submittedName>
</protein>
<dbReference type="AlphaFoldDB" id="A0A6A6E144"/>
<proteinExistence type="predicted"/>
<feature type="compositionally biased region" description="Low complexity" evidence="1">
    <location>
        <begin position="95"/>
        <end position="105"/>
    </location>
</feature>
<evidence type="ECO:0000313" key="2">
    <source>
        <dbReference type="EMBL" id="KAF2184412.1"/>
    </source>
</evidence>
<dbReference type="EMBL" id="ML994638">
    <property type="protein sequence ID" value="KAF2184412.1"/>
    <property type="molecule type" value="Genomic_DNA"/>
</dbReference>
<gene>
    <name evidence="2" type="ORF">K469DRAFT_183593</name>
</gene>
<dbReference type="Proteomes" id="UP000800200">
    <property type="component" value="Unassembled WGS sequence"/>
</dbReference>
<dbReference type="OrthoDB" id="3777651at2759"/>
<accession>A0A6A6E144</accession>
<sequence>MKTQRPIPVLPPSRPAPLSKNVSPTKARSKPSPQAAKPKPSVSASAIFKPRAGVAKKRTSTLKGIVGGAATRAALEDASVRKAPNVRYGKKDVRGSASRPRSGSPLKMRMGFAMGRGKSEMHPFALTFNETTTAYRMHLYRYVTTQLNSTHESLQSTLADLNMISYPASPDPKNPDASPLNLTLASAFHKVSEDLGQPFGDAILHLRRVDENGVVVPFHVTVEEKMTYFKDRIKESEEEIQELGARWESVVGEIWTLGCQVLGEDILSGILGIQSHTSSPSSEDEPLFVAEDKSSRPSGKKKVAFKDPLPDFLSQSSAFKSPVPALPTLPSKEVAEFKKQLDNLGINDIDELKRLEREHRKSWEQKQRKIVLALQG</sequence>
<organism evidence="2 3">
    <name type="scientific">Zopfia rhizophila CBS 207.26</name>
    <dbReference type="NCBI Taxonomy" id="1314779"/>
    <lineage>
        <taxon>Eukaryota</taxon>
        <taxon>Fungi</taxon>
        <taxon>Dikarya</taxon>
        <taxon>Ascomycota</taxon>
        <taxon>Pezizomycotina</taxon>
        <taxon>Dothideomycetes</taxon>
        <taxon>Dothideomycetes incertae sedis</taxon>
        <taxon>Zopfiaceae</taxon>
        <taxon>Zopfia</taxon>
    </lineage>
</organism>
<feature type="region of interest" description="Disordered" evidence="1">
    <location>
        <begin position="1"/>
        <end position="53"/>
    </location>
</feature>